<gene>
    <name evidence="3" type="ORF">HY221_00655</name>
</gene>
<dbReference type="GO" id="GO:0016857">
    <property type="term" value="F:racemase and epimerase activity, acting on carbohydrates and derivatives"/>
    <property type="evidence" value="ECO:0007669"/>
    <property type="project" value="InterPro"/>
</dbReference>
<dbReference type="SUPFAM" id="SSF51366">
    <property type="entry name" value="Ribulose-phoshate binding barrel"/>
    <property type="match status" value="1"/>
</dbReference>
<accession>A0A932R0M6</accession>
<evidence type="ECO:0000313" key="4">
    <source>
        <dbReference type="Proteomes" id="UP000753196"/>
    </source>
</evidence>
<dbReference type="GO" id="GO:0046872">
    <property type="term" value="F:metal ion binding"/>
    <property type="evidence" value="ECO:0007669"/>
    <property type="project" value="UniProtKB-KW"/>
</dbReference>
<protein>
    <submittedName>
        <fullName evidence="3">Ribulose-phosphate 3-epimerase</fullName>
    </submittedName>
</protein>
<name>A0A932R0M6_9BACT</name>
<dbReference type="Pfam" id="PF00834">
    <property type="entry name" value="Ribul_P_3_epim"/>
    <property type="match status" value="1"/>
</dbReference>
<evidence type="ECO:0000256" key="1">
    <source>
        <dbReference type="ARBA" id="ARBA00022723"/>
    </source>
</evidence>
<sequence length="93" mass="9978">WCKKIDMVLILRVPPGASGQNMLSEMLEEISHLRVACPSCIIEADGGINPETASRAAVAGANILVAGAAIFNSDNIEQAMSRLRMHYAPSARR</sequence>
<comment type="caution">
    <text evidence="3">The sequence shown here is derived from an EMBL/GenBank/DDBJ whole genome shotgun (WGS) entry which is preliminary data.</text>
</comment>
<dbReference type="InterPro" id="IPR000056">
    <property type="entry name" value="Ribul_P_3_epim-like"/>
</dbReference>
<dbReference type="EMBL" id="JACQCR010000013">
    <property type="protein sequence ID" value="MBI3630834.1"/>
    <property type="molecule type" value="Genomic_DNA"/>
</dbReference>
<dbReference type="Proteomes" id="UP000753196">
    <property type="component" value="Unassembled WGS sequence"/>
</dbReference>
<dbReference type="GO" id="GO:0005975">
    <property type="term" value="P:carbohydrate metabolic process"/>
    <property type="evidence" value="ECO:0007669"/>
    <property type="project" value="InterPro"/>
</dbReference>
<organism evidence="3 4">
    <name type="scientific">Candidatus Sungiibacteriota bacterium</name>
    <dbReference type="NCBI Taxonomy" id="2750080"/>
    <lineage>
        <taxon>Bacteria</taxon>
        <taxon>Candidatus Sungiibacteriota</taxon>
    </lineage>
</organism>
<reference evidence="3" key="1">
    <citation type="submission" date="2020-07" db="EMBL/GenBank/DDBJ databases">
        <title>Huge and variable diversity of episymbiotic CPR bacteria and DPANN archaea in groundwater ecosystems.</title>
        <authorList>
            <person name="He C.Y."/>
            <person name="Keren R."/>
            <person name="Whittaker M."/>
            <person name="Farag I.F."/>
            <person name="Doudna J."/>
            <person name="Cate J.H.D."/>
            <person name="Banfield J.F."/>
        </authorList>
    </citation>
    <scope>NUCLEOTIDE SEQUENCE</scope>
    <source>
        <strain evidence="3">NC_groundwater_973_Pr1_S-0.2um_54_13</strain>
    </source>
</reference>
<dbReference type="InterPro" id="IPR011060">
    <property type="entry name" value="RibuloseP-bd_barrel"/>
</dbReference>
<dbReference type="InterPro" id="IPR013785">
    <property type="entry name" value="Aldolase_TIM"/>
</dbReference>
<dbReference type="PANTHER" id="PTHR11749">
    <property type="entry name" value="RIBULOSE-5-PHOSPHATE-3-EPIMERASE"/>
    <property type="match status" value="1"/>
</dbReference>
<dbReference type="Gene3D" id="3.20.20.70">
    <property type="entry name" value="Aldolase class I"/>
    <property type="match status" value="1"/>
</dbReference>
<feature type="non-terminal residue" evidence="3">
    <location>
        <position position="1"/>
    </location>
</feature>
<proteinExistence type="predicted"/>
<evidence type="ECO:0000313" key="3">
    <source>
        <dbReference type="EMBL" id="MBI3630834.1"/>
    </source>
</evidence>
<keyword evidence="2" id="KW-0413">Isomerase</keyword>
<evidence type="ECO:0000256" key="2">
    <source>
        <dbReference type="ARBA" id="ARBA00023235"/>
    </source>
</evidence>
<keyword evidence="1" id="KW-0479">Metal-binding</keyword>
<dbReference type="AlphaFoldDB" id="A0A932R0M6"/>